<evidence type="ECO:0000256" key="6">
    <source>
        <dbReference type="ARBA" id="ARBA00023242"/>
    </source>
</evidence>
<evidence type="ECO:0000256" key="1">
    <source>
        <dbReference type="ARBA" id="ARBA00004123"/>
    </source>
</evidence>
<dbReference type="PANTHER" id="PTHR31499:SF85">
    <property type="entry name" value="TRANSCRIPTION FACTOR MYB-RELATED FAMILY"/>
    <property type="match status" value="1"/>
</dbReference>
<comment type="subcellular location">
    <subcellularLocation>
        <location evidence="1">Nucleus</location>
    </subcellularLocation>
</comment>
<dbReference type="Pfam" id="PF00249">
    <property type="entry name" value="Myb_DNA-binding"/>
    <property type="match status" value="1"/>
</dbReference>
<dbReference type="PROSITE" id="PS51294">
    <property type="entry name" value="HTH_MYB"/>
    <property type="match status" value="1"/>
</dbReference>
<evidence type="ECO:0000256" key="2">
    <source>
        <dbReference type="ARBA" id="ARBA00006783"/>
    </source>
</evidence>
<keyword evidence="3" id="KW-0805">Transcription regulation</keyword>
<protein>
    <recommendedName>
        <fullName evidence="8">HTH myb-type domain-containing protein</fullName>
    </recommendedName>
</protein>
<evidence type="ECO:0000256" key="4">
    <source>
        <dbReference type="ARBA" id="ARBA00023054"/>
    </source>
</evidence>
<dbReference type="FunFam" id="1.10.10.60:FF:000007">
    <property type="entry name" value="Two-component response regulator"/>
    <property type="match status" value="1"/>
</dbReference>
<comment type="similarity">
    <text evidence="2">Belongs to the MYB-CC family.</text>
</comment>
<evidence type="ECO:0000313" key="9">
    <source>
        <dbReference type="EnsemblPlants" id="QL07p023327:mrna"/>
    </source>
</evidence>
<reference evidence="9 10" key="1">
    <citation type="journal article" date="2016" name="G3 (Bethesda)">
        <title>First Draft Assembly and Annotation of the Genome of a California Endemic Oak Quercus lobata Nee (Fagaceae).</title>
        <authorList>
            <person name="Sork V.L."/>
            <person name="Fitz-Gibbon S.T."/>
            <person name="Puiu D."/>
            <person name="Crepeau M."/>
            <person name="Gugger P.F."/>
            <person name="Sherman R."/>
            <person name="Stevens K."/>
            <person name="Langley C.H."/>
            <person name="Pellegrini M."/>
            <person name="Salzberg S.L."/>
        </authorList>
    </citation>
    <scope>NUCLEOTIDE SEQUENCE [LARGE SCALE GENOMIC DNA]</scope>
    <source>
        <strain evidence="9 10">cv. SW786</strain>
    </source>
</reference>
<keyword evidence="10" id="KW-1185">Reference proteome</keyword>
<dbReference type="Gramene" id="QL07p023327:mrna">
    <property type="protein sequence ID" value="QL07p023327:mrna"/>
    <property type="gene ID" value="QL07p023327"/>
</dbReference>
<dbReference type="InterPro" id="IPR046955">
    <property type="entry name" value="PHR1-like"/>
</dbReference>
<dbReference type="PANTHER" id="PTHR31499">
    <property type="entry name" value="MYB FAMILY TRANSCRIPTION FACTOR PHL11"/>
    <property type="match status" value="1"/>
</dbReference>
<evidence type="ECO:0000313" key="10">
    <source>
        <dbReference type="Proteomes" id="UP000594261"/>
    </source>
</evidence>
<evidence type="ECO:0000256" key="5">
    <source>
        <dbReference type="ARBA" id="ARBA00023163"/>
    </source>
</evidence>
<dbReference type="EnsemblPlants" id="QL07p023327:mrna">
    <property type="protein sequence ID" value="QL07p023327:mrna"/>
    <property type="gene ID" value="QL07p023327"/>
</dbReference>
<evidence type="ECO:0000256" key="3">
    <source>
        <dbReference type="ARBA" id="ARBA00023015"/>
    </source>
</evidence>
<proteinExistence type="inferred from homology"/>
<dbReference type="GO" id="GO:0003700">
    <property type="term" value="F:DNA-binding transcription factor activity"/>
    <property type="evidence" value="ECO:0007669"/>
    <property type="project" value="InterPro"/>
</dbReference>
<feature type="compositionally biased region" description="Low complexity" evidence="7">
    <location>
        <begin position="45"/>
        <end position="62"/>
    </location>
</feature>
<dbReference type="GO" id="GO:0005634">
    <property type="term" value="C:nucleus"/>
    <property type="evidence" value="ECO:0007669"/>
    <property type="project" value="UniProtKB-SubCell"/>
</dbReference>
<dbReference type="Proteomes" id="UP000594261">
    <property type="component" value="Chromosome 7"/>
</dbReference>
<dbReference type="InterPro" id="IPR001005">
    <property type="entry name" value="SANT/Myb"/>
</dbReference>
<dbReference type="InterPro" id="IPR025756">
    <property type="entry name" value="Myb_CC_LHEQLE"/>
</dbReference>
<dbReference type="InterPro" id="IPR017930">
    <property type="entry name" value="Myb_dom"/>
</dbReference>
<keyword evidence="5" id="KW-0804">Transcription</keyword>
<dbReference type="GO" id="GO:0003677">
    <property type="term" value="F:DNA binding"/>
    <property type="evidence" value="ECO:0007669"/>
    <property type="project" value="InterPro"/>
</dbReference>
<dbReference type="NCBIfam" id="TIGR01557">
    <property type="entry name" value="myb_SHAQKYF"/>
    <property type="match status" value="1"/>
</dbReference>
<reference evidence="9" key="2">
    <citation type="submission" date="2021-01" db="UniProtKB">
        <authorList>
            <consortium name="EnsemblPlants"/>
        </authorList>
    </citation>
    <scope>IDENTIFICATION</scope>
</reference>
<sequence length="636" mass="70621">MEDSSLYCTERPLKMGVLTPSLASDFQETKSYMGFQQQENQVGNSPLASQSSQSSSTESVNSNKLLCNNGSKLFPHDQKLQWGQNTTKVRRKLPFPSDANQGLKLQSCVKTNKTGFHNTMFDSSQLFCTDPPLNMGVQTPAMREVTQQLNFEPPKLFNSTTTNPFGSISSAFQIMGFQQQFGNSPLASSRDQQFGNSPLAISQFPSFDSDVLSCQSSEKNFSLTDSAEQAAGSNLDFRDSLQSLVKSHLYSSSDKSNVPRNNTCRSNRFPHDQNMLLGVDSAAFVRRQFSLSSYANQGLKVCHSASSRPAPTLKKRIRWTPDLHNQFVKCVERLGGPEKATPKAILKLMETNLLTIFHVKSHLQKYRTTLSGAESVDEMPKRRASADGNPQLHVKISMKIQETLQLQLEVEKRLHEQLEVQQNLQIMIEEQWRQIRMMSHVQEDKTIHSVTDSPSEPNRSELGFQISKRDRSNSITTSTTILLVTIIITSFNTVLDYEARNFGLSGDFQDRFRPVSADSGLFRPIPACFGRIGRIGRRPILADTADTDRVGPISAASARVGIRHVARRGTTRDGRAVCGVPPASPRLAASDAGAPAWEPRPCILGFRLGTTKALFHKFQSRALSIRVEAGLRVATV</sequence>
<organism evidence="9 10">
    <name type="scientific">Quercus lobata</name>
    <name type="common">Valley oak</name>
    <dbReference type="NCBI Taxonomy" id="97700"/>
    <lineage>
        <taxon>Eukaryota</taxon>
        <taxon>Viridiplantae</taxon>
        <taxon>Streptophyta</taxon>
        <taxon>Embryophyta</taxon>
        <taxon>Tracheophyta</taxon>
        <taxon>Spermatophyta</taxon>
        <taxon>Magnoliopsida</taxon>
        <taxon>eudicotyledons</taxon>
        <taxon>Gunneridae</taxon>
        <taxon>Pentapetalae</taxon>
        <taxon>rosids</taxon>
        <taxon>fabids</taxon>
        <taxon>Fagales</taxon>
        <taxon>Fagaceae</taxon>
        <taxon>Quercus</taxon>
    </lineage>
</organism>
<feature type="domain" description="HTH myb-type" evidence="8">
    <location>
        <begin position="314"/>
        <end position="371"/>
    </location>
</feature>
<name>A0A7N2M4B7_QUELO</name>
<feature type="region of interest" description="Disordered" evidence="7">
    <location>
        <begin position="39"/>
        <end position="62"/>
    </location>
</feature>
<accession>A0A7N2M4B7</accession>
<evidence type="ECO:0000259" key="8">
    <source>
        <dbReference type="PROSITE" id="PS51294"/>
    </source>
</evidence>
<keyword evidence="6" id="KW-0539">Nucleus</keyword>
<dbReference type="InParanoid" id="A0A7N2M4B7"/>
<dbReference type="SUPFAM" id="SSF46689">
    <property type="entry name" value="Homeodomain-like"/>
    <property type="match status" value="1"/>
</dbReference>
<dbReference type="Gene3D" id="1.10.10.60">
    <property type="entry name" value="Homeodomain-like"/>
    <property type="match status" value="1"/>
</dbReference>
<dbReference type="EMBL" id="LRBV02000007">
    <property type="status" value="NOT_ANNOTATED_CDS"/>
    <property type="molecule type" value="Genomic_DNA"/>
</dbReference>
<keyword evidence="4" id="KW-0175">Coiled coil</keyword>
<evidence type="ECO:0000256" key="7">
    <source>
        <dbReference type="SAM" id="MobiDB-lite"/>
    </source>
</evidence>
<dbReference type="InterPro" id="IPR009057">
    <property type="entry name" value="Homeodomain-like_sf"/>
</dbReference>
<dbReference type="InterPro" id="IPR006447">
    <property type="entry name" value="Myb_dom_plants"/>
</dbReference>
<dbReference type="Pfam" id="PF14379">
    <property type="entry name" value="Myb_CC_LHEQLE"/>
    <property type="match status" value="1"/>
</dbReference>
<dbReference type="AlphaFoldDB" id="A0A7N2M4B7"/>